<dbReference type="InterPro" id="IPR012704">
    <property type="entry name" value="Sig_transdc_resp-reg_PrpR"/>
</dbReference>
<dbReference type="InterPro" id="IPR003593">
    <property type="entry name" value="AAA+_ATPase"/>
</dbReference>
<organism evidence="7 8">
    <name type="scientific">Chitinimonas arctica</name>
    <dbReference type="NCBI Taxonomy" id="2594795"/>
    <lineage>
        <taxon>Bacteria</taxon>
        <taxon>Pseudomonadati</taxon>
        <taxon>Pseudomonadota</taxon>
        <taxon>Betaproteobacteria</taxon>
        <taxon>Neisseriales</taxon>
        <taxon>Chitinibacteraceae</taxon>
        <taxon>Chitinimonas</taxon>
    </lineage>
</organism>
<dbReference type="InterPro" id="IPR002078">
    <property type="entry name" value="Sigma_54_int"/>
</dbReference>
<dbReference type="InterPro" id="IPR002197">
    <property type="entry name" value="HTH_Fis"/>
</dbReference>
<dbReference type="SUPFAM" id="SSF46689">
    <property type="entry name" value="Homeodomain-like"/>
    <property type="match status" value="1"/>
</dbReference>
<dbReference type="Pfam" id="PF06506">
    <property type="entry name" value="PrpR_N"/>
    <property type="match status" value="1"/>
</dbReference>
<sequence length="636" mass="68681">MSRSALPQLGVVATRALAELVRQLAAGLGQRFELRLIEKPAEEAVATAREMVQAGLLDAVIAAGRGAELLRTALDVPVAQIKVSGYDILRALVAARRLNPRAVLLTRRRLADEFEALKPILNIELTPLIYETDQEARRHLDTLSRAVRPVVVGSSQIVHLAGQYELPSVLIYSLESVQAAFEAALELTRVARLEEAKRERLDRILESLSEGVAAVDMDERVQTINPALASLVGVAGDWAVGRRLSELAPVLSLAGVLKSGEARRDEVVTVAGKRLVTQRLPLIEAGQQVGAVLTLQESAAIERADRKLRAEARKSPFRARYSLRDAVGDSAAMRVAKELANLYAGSDSSVLISGASGTGKELFAQGIHQLSKRAGGPFVALNCAAFPDSLLESELFGYEEGAFTGSRRGGKPGLIELADRGTLFLDEIGDMPLPLQTRLLRVLQEREVLRLGASEPIPVEVRVIAATHADLQAALAAGRFRTDLYYRLNILNLQLPPLAARGEDVALLAHRLAADALARLGADLPAEQLCQPLLRLASGYAWPGNVRELQNVVERLAVFFGATRALGVEDVRRLAPELASGPKQGLREAETPLAVTADIARRQRAEAVLRECGGDRSLAAARLGISRTTLWRLLRG</sequence>
<accession>A0A516SB25</accession>
<dbReference type="InterPro" id="IPR000014">
    <property type="entry name" value="PAS"/>
</dbReference>
<gene>
    <name evidence="7" type="primary">prpR</name>
    <name evidence="7" type="ORF">FNU76_02675</name>
</gene>
<dbReference type="Gene3D" id="1.10.10.60">
    <property type="entry name" value="Homeodomain-like"/>
    <property type="match status" value="1"/>
</dbReference>
<dbReference type="InterPro" id="IPR010524">
    <property type="entry name" value="Sig_transdc_resp-reg_PrpR_N"/>
</dbReference>
<dbReference type="Gene3D" id="1.10.8.60">
    <property type="match status" value="1"/>
</dbReference>
<dbReference type="FunFam" id="3.40.50.300:FF:000006">
    <property type="entry name" value="DNA-binding transcriptional regulator NtrC"/>
    <property type="match status" value="1"/>
</dbReference>
<dbReference type="Pfam" id="PF02954">
    <property type="entry name" value="HTH_8"/>
    <property type="match status" value="1"/>
</dbReference>
<dbReference type="Pfam" id="PF00158">
    <property type="entry name" value="Sigma54_activat"/>
    <property type="match status" value="1"/>
</dbReference>
<keyword evidence="4" id="KW-0804">Transcription</keyword>
<evidence type="ECO:0000256" key="3">
    <source>
        <dbReference type="ARBA" id="ARBA00023015"/>
    </source>
</evidence>
<evidence type="ECO:0000259" key="6">
    <source>
        <dbReference type="PROSITE" id="PS50112"/>
    </source>
</evidence>
<dbReference type="InterPro" id="IPR027417">
    <property type="entry name" value="P-loop_NTPase"/>
</dbReference>
<dbReference type="GO" id="GO:0043565">
    <property type="term" value="F:sequence-specific DNA binding"/>
    <property type="evidence" value="ECO:0007669"/>
    <property type="project" value="InterPro"/>
</dbReference>
<evidence type="ECO:0000256" key="2">
    <source>
        <dbReference type="ARBA" id="ARBA00022840"/>
    </source>
</evidence>
<dbReference type="InterPro" id="IPR025944">
    <property type="entry name" value="Sigma_54_int_dom_CS"/>
</dbReference>
<dbReference type="EMBL" id="CP041730">
    <property type="protein sequence ID" value="QDQ25347.1"/>
    <property type="molecule type" value="Genomic_DNA"/>
</dbReference>
<keyword evidence="2" id="KW-0067">ATP-binding</keyword>
<dbReference type="OrthoDB" id="5496274at2"/>
<dbReference type="PROSITE" id="PS50045">
    <property type="entry name" value="SIGMA54_INTERACT_4"/>
    <property type="match status" value="1"/>
</dbReference>
<dbReference type="PROSITE" id="PS50112">
    <property type="entry name" value="PAS"/>
    <property type="match status" value="1"/>
</dbReference>
<dbReference type="NCBIfam" id="TIGR02329">
    <property type="entry name" value="propionate_PrpR"/>
    <property type="match status" value="1"/>
</dbReference>
<dbReference type="Pfam" id="PF25601">
    <property type="entry name" value="AAA_lid_14"/>
    <property type="match status" value="1"/>
</dbReference>
<evidence type="ECO:0000256" key="4">
    <source>
        <dbReference type="ARBA" id="ARBA00023163"/>
    </source>
</evidence>
<dbReference type="SUPFAM" id="SSF55785">
    <property type="entry name" value="PYP-like sensor domain (PAS domain)"/>
    <property type="match status" value="1"/>
</dbReference>
<evidence type="ECO:0000313" key="8">
    <source>
        <dbReference type="Proteomes" id="UP000317550"/>
    </source>
</evidence>
<feature type="domain" description="Sigma-54 factor interaction" evidence="5">
    <location>
        <begin position="326"/>
        <end position="558"/>
    </location>
</feature>
<proteinExistence type="predicted"/>
<dbReference type="SMART" id="SM00091">
    <property type="entry name" value="PAS"/>
    <property type="match status" value="1"/>
</dbReference>
<dbReference type="SUPFAM" id="SSF52540">
    <property type="entry name" value="P-loop containing nucleoside triphosphate hydrolases"/>
    <property type="match status" value="1"/>
</dbReference>
<keyword evidence="3" id="KW-0805">Transcription regulation</keyword>
<dbReference type="Gene3D" id="3.30.450.20">
    <property type="entry name" value="PAS domain"/>
    <property type="match status" value="1"/>
</dbReference>
<dbReference type="GO" id="GO:0000156">
    <property type="term" value="F:phosphorelay response regulator activity"/>
    <property type="evidence" value="ECO:0007669"/>
    <property type="project" value="InterPro"/>
</dbReference>
<dbReference type="Proteomes" id="UP000317550">
    <property type="component" value="Chromosome"/>
</dbReference>
<dbReference type="RefSeq" id="WP_143856272.1">
    <property type="nucleotide sequence ID" value="NZ_CP041730.1"/>
</dbReference>
<keyword evidence="1" id="KW-0547">Nucleotide-binding</keyword>
<dbReference type="Gene3D" id="3.40.50.300">
    <property type="entry name" value="P-loop containing nucleotide triphosphate hydrolases"/>
    <property type="match status" value="1"/>
</dbReference>
<dbReference type="Gene3D" id="3.40.50.2300">
    <property type="match status" value="1"/>
</dbReference>
<reference evidence="8" key="1">
    <citation type="submission" date="2019-07" db="EMBL/GenBank/DDBJ databases">
        <title>Chitinimonas sp. nov., isolated from Ny-Alesund, arctica soil.</title>
        <authorList>
            <person name="Xu Q."/>
            <person name="Peng F."/>
        </authorList>
    </citation>
    <scope>NUCLEOTIDE SEQUENCE [LARGE SCALE GENOMIC DNA]</scope>
    <source>
        <strain evidence="8">R3-44</strain>
    </source>
</reference>
<evidence type="ECO:0000259" key="5">
    <source>
        <dbReference type="PROSITE" id="PS50045"/>
    </source>
</evidence>
<dbReference type="GO" id="GO:0019629">
    <property type="term" value="P:propionate catabolic process, 2-methylcitrate cycle"/>
    <property type="evidence" value="ECO:0007669"/>
    <property type="project" value="InterPro"/>
</dbReference>
<dbReference type="PANTHER" id="PTHR32071">
    <property type="entry name" value="TRANSCRIPTIONAL REGULATORY PROTEIN"/>
    <property type="match status" value="1"/>
</dbReference>
<dbReference type="InterPro" id="IPR009057">
    <property type="entry name" value="Homeodomain-like_sf"/>
</dbReference>
<dbReference type="PANTHER" id="PTHR32071:SF81">
    <property type="entry name" value="PROPIONATE CATABOLISM OPERON REGULATORY PROTEIN"/>
    <property type="match status" value="1"/>
</dbReference>
<dbReference type="PROSITE" id="PS00688">
    <property type="entry name" value="SIGMA54_INTERACT_3"/>
    <property type="match status" value="1"/>
</dbReference>
<dbReference type="SUPFAM" id="SSF159800">
    <property type="entry name" value="PrpR receptor domain-like"/>
    <property type="match status" value="1"/>
</dbReference>
<dbReference type="InterPro" id="IPR035965">
    <property type="entry name" value="PAS-like_dom_sf"/>
</dbReference>
<dbReference type="KEGG" id="cari:FNU76_02675"/>
<dbReference type="CDD" id="cd00009">
    <property type="entry name" value="AAA"/>
    <property type="match status" value="1"/>
</dbReference>
<dbReference type="InterPro" id="IPR013656">
    <property type="entry name" value="PAS_4"/>
</dbReference>
<dbReference type="GO" id="GO:0006355">
    <property type="term" value="P:regulation of DNA-templated transcription"/>
    <property type="evidence" value="ECO:0007669"/>
    <property type="project" value="InterPro"/>
</dbReference>
<dbReference type="SMART" id="SM00382">
    <property type="entry name" value="AAA"/>
    <property type="match status" value="1"/>
</dbReference>
<dbReference type="GO" id="GO:0005524">
    <property type="term" value="F:ATP binding"/>
    <property type="evidence" value="ECO:0007669"/>
    <property type="project" value="UniProtKB-KW"/>
</dbReference>
<name>A0A516SB25_9NEIS</name>
<evidence type="ECO:0000256" key="1">
    <source>
        <dbReference type="ARBA" id="ARBA00022741"/>
    </source>
</evidence>
<evidence type="ECO:0000313" key="7">
    <source>
        <dbReference type="EMBL" id="QDQ25347.1"/>
    </source>
</evidence>
<dbReference type="Pfam" id="PF08448">
    <property type="entry name" value="PAS_4"/>
    <property type="match status" value="1"/>
</dbReference>
<protein>
    <submittedName>
        <fullName evidence="7">Propionate catabolism operon regulatory protein PrpR</fullName>
    </submittedName>
</protein>
<dbReference type="InterPro" id="IPR058031">
    <property type="entry name" value="AAA_lid_NorR"/>
</dbReference>
<keyword evidence="8" id="KW-1185">Reference proteome</keyword>
<feature type="domain" description="PAS" evidence="6">
    <location>
        <begin position="197"/>
        <end position="242"/>
    </location>
</feature>
<dbReference type="Gene3D" id="3.40.50.10660">
    <property type="entry name" value="PrpR receptor domain-like"/>
    <property type="match status" value="1"/>
</dbReference>
<dbReference type="AlphaFoldDB" id="A0A516SB25"/>
<dbReference type="GO" id="GO:0005737">
    <property type="term" value="C:cytoplasm"/>
    <property type="evidence" value="ECO:0007669"/>
    <property type="project" value="InterPro"/>
</dbReference>